<dbReference type="GO" id="GO:0030170">
    <property type="term" value="F:pyridoxal phosphate binding"/>
    <property type="evidence" value="ECO:0007669"/>
    <property type="project" value="InterPro"/>
</dbReference>
<evidence type="ECO:0000256" key="5">
    <source>
        <dbReference type="ARBA" id="ARBA00022898"/>
    </source>
</evidence>
<sequence>MAALNALLLDTATPPIPEAQAWLRAYDGAFGQPINLSQAVPGDPPPAAFLERLAEAGGSAEAARYGDILGDPALREAHAAESSTLYGAVISASDVAITAGCNQAFFVAVMAIARAGDAILLPAPWYFNHKMTLDMLGIEARPLPLKAEDGFLPDWRAAEALIDRRVKAVVIVSPNNPTGAVTPPEELASFFRLCRQRGIRLILDETYRDFLGETGGRPHDLFAMDEWRDTLVSLYSFSKAHAIPGHRIGAITAAPEFLAEVGKVLDCVQISAPRTAQLALPWAIAELRPWREAMRQRIGARIEAFRAALQPHAEWRIDQIGAYFAYLRHPFDGVPAVEVAERLARERGVLTLPGSYFGPGQESHLRVAFANVGEEIIAGLGPRFAGLAG</sequence>
<evidence type="ECO:0000256" key="3">
    <source>
        <dbReference type="ARBA" id="ARBA00022576"/>
    </source>
</evidence>
<dbReference type="GO" id="GO:0004069">
    <property type="term" value="F:L-aspartate:2-oxoglutarate aminotransferase activity"/>
    <property type="evidence" value="ECO:0007669"/>
    <property type="project" value="UniProtKB-EC"/>
</dbReference>
<reference evidence="9 10" key="1">
    <citation type="submission" date="2020-07" db="EMBL/GenBank/DDBJ databases">
        <title>Stappia sp., F7233, whole genome shotgun sequencing project.</title>
        <authorList>
            <person name="Jiang S."/>
            <person name="Liu Z.W."/>
            <person name="Du Z.J."/>
        </authorList>
    </citation>
    <scope>NUCLEOTIDE SEQUENCE [LARGE SCALE GENOMIC DNA]</scope>
    <source>
        <strain evidence="9 10">F7233</strain>
    </source>
</reference>
<dbReference type="InterPro" id="IPR050596">
    <property type="entry name" value="AspAT/PAT-like"/>
</dbReference>
<keyword evidence="3 7" id="KW-0032">Aminotransferase</keyword>
<protein>
    <recommendedName>
        <fullName evidence="7">Aminotransferase</fullName>
        <ecNumber evidence="7">2.6.1.-</ecNumber>
    </recommendedName>
</protein>
<dbReference type="PANTHER" id="PTHR46383">
    <property type="entry name" value="ASPARTATE AMINOTRANSFERASE"/>
    <property type="match status" value="1"/>
</dbReference>
<keyword evidence="10" id="KW-1185">Reference proteome</keyword>
<organism evidence="9 10">
    <name type="scientific">Stappia albiluteola</name>
    <dbReference type="NCBI Taxonomy" id="2758565"/>
    <lineage>
        <taxon>Bacteria</taxon>
        <taxon>Pseudomonadati</taxon>
        <taxon>Pseudomonadota</taxon>
        <taxon>Alphaproteobacteria</taxon>
        <taxon>Hyphomicrobiales</taxon>
        <taxon>Stappiaceae</taxon>
        <taxon>Stappia</taxon>
    </lineage>
</organism>
<dbReference type="Pfam" id="PF00155">
    <property type="entry name" value="Aminotran_1_2"/>
    <property type="match status" value="1"/>
</dbReference>
<name>A0A839AF64_9HYPH</name>
<keyword evidence="5" id="KW-0663">Pyridoxal phosphate</keyword>
<dbReference type="SUPFAM" id="SSF53383">
    <property type="entry name" value="PLP-dependent transferases"/>
    <property type="match status" value="1"/>
</dbReference>
<dbReference type="EMBL" id="JACFXV010000061">
    <property type="protein sequence ID" value="MBA5778261.1"/>
    <property type="molecule type" value="Genomic_DNA"/>
</dbReference>
<evidence type="ECO:0000256" key="1">
    <source>
        <dbReference type="ARBA" id="ARBA00001933"/>
    </source>
</evidence>
<dbReference type="InterPro" id="IPR004838">
    <property type="entry name" value="NHTrfase_class1_PyrdxlP-BS"/>
</dbReference>
<dbReference type="RefSeq" id="WP_182166337.1">
    <property type="nucleotide sequence ID" value="NZ_JACFXV010000061.1"/>
</dbReference>
<evidence type="ECO:0000256" key="6">
    <source>
        <dbReference type="ARBA" id="ARBA00049185"/>
    </source>
</evidence>
<dbReference type="InterPro" id="IPR004839">
    <property type="entry name" value="Aminotransferase_I/II_large"/>
</dbReference>
<comment type="similarity">
    <text evidence="2 7">Belongs to the class-I pyridoxal-phosphate-dependent aminotransferase family.</text>
</comment>
<dbReference type="AlphaFoldDB" id="A0A839AF64"/>
<keyword evidence="4 7" id="KW-0808">Transferase</keyword>
<dbReference type="CDD" id="cd00609">
    <property type="entry name" value="AAT_like"/>
    <property type="match status" value="1"/>
</dbReference>
<comment type="catalytic activity">
    <reaction evidence="6">
        <text>L-aspartate + 2-oxoglutarate = oxaloacetate + L-glutamate</text>
        <dbReference type="Rhea" id="RHEA:21824"/>
        <dbReference type="ChEBI" id="CHEBI:16452"/>
        <dbReference type="ChEBI" id="CHEBI:16810"/>
        <dbReference type="ChEBI" id="CHEBI:29985"/>
        <dbReference type="ChEBI" id="CHEBI:29991"/>
        <dbReference type="EC" id="2.6.1.1"/>
    </reaction>
</comment>
<evidence type="ECO:0000313" key="10">
    <source>
        <dbReference type="Proteomes" id="UP000541109"/>
    </source>
</evidence>
<dbReference type="EC" id="2.6.1.-" evidence="7"/>
<dbReference type="Proteomes" id="UP000541109">
    <property type="component" value="Unassembled WGS sequence"/>
</dbReference>
<gene>
    <name evidence="9" type="ORF">H2509_14120</name>
</gene>
<dbReference type="Gene3D" id="3.40.640.10">
    <property type="entry name" value="Type I PLP-dependent aspartate aminotransferase-like (Major domain)"/>
    <property type="match status" value="1"/>
</dbReference>
<dbReference type="PANTHER" id="PTHR46383:SF1">
    <property type="entry name" value="ASPARTATE AMINOTRANSFERASE"/>
    <property type="match status" value="1"/>
</dbReference>
<dbReference type="PRINTS" id="PR00753">
    <property type="entry name" value="ACCSYNTHASE"/>
</dbReference>
<comment type="caution">
    <text evidence="9">The sequence shown here is derived from an EMBL/GenBank/DDBJ whole genome shotgun (WGS) entry which is preliminary data.</text>
</comment>
<evidence type="ECO:0000256" key="2">
    <source>
        <dbReference type="ARBA" id="ARBA00007441"/>
    </source>
</evidence>
<evidence type="ECO:0000259" key="8">
    <source>
        <dbReference type="Pfam" id="PF00155"/>
    </source>
</evidence>
<dbReference type="InterPro" id="IPR015424">
    <property type="entry name" value="PyrdxlP-dep_Trfase"/>
</dbReference>
<dbReference type="GO" id="GO:0006520">
    <property type="term" value="P:amino acid metabolic process"/>
    <property type="evidence" value="ECO:0007669"/>
    <property type="project" value="InterPro"/>
</dbReference>
<dbReference type="PROSITE" id="PS00105">
    <property type="entry name" value="AA_TRANSFER_CLASS_1"/>
    <property type="match status" value="1"/>
</dbReference>
<evidence type="ECO:0000313" key="9">
    <source>
        <dbReference type="EMBL" id="MBA5778261.1"/>
    </source>
</evidence>
<accession>A0A839AF64</accession>
<comment type="cofactor">
    <cofactor evidence="1 7">
        <name>pyridoxal 5'-phosphate</name>
        <dbReference type="ChEBI" id="CHEBI:597326"/>
    </cofactor>
</comment>
<evidence type="ECO:0000256" key="4">
    <source>
        <dbReference type="ARBA" id="ARBA00022679"/>
    </source>
</evidence>
<feature type="domain" description="Aminotransferase class I/classII large" evidence="8">
    <location>
        <begin position="34"/>
        <end position="375"/>
    </location>
</feature>
<evidence type="ECO:0000256" key="7">
    <source>
        <dbReference type="RuleBase" id="RU000481"/>
    </source>
</evidence>
<dbReference type="InterPro" id="IPR015421">
    <property type="entry name" value="PyrdxlP-dep_Trfase_major"/>
</dbReference>
<proteinExistence type="inferred from homology"/>
<dbReference type="NCBIfam" id="NF005732">
    <property type="entry name" value="PRK07550.1"/>
    <property type="match status" value="1"/>
</dbReference>